<proteinExistence type="predicted"/>
<evidence type="ECO:0000313" key="4">
    <source>
        <dbReference type="Proteomes" id="UP000239685"/>
    </source>
</evidence>
<dbReference type="EMBL" id="NIQP01000001">
    <property type="protein sequence ID" value="PPB73098.1"/>
    <property type="molecule type" value="Genomic_DNA"/>
</dbReference>
<accession>A0A855NH48</accession>
<keyword evidence="1" id="KW-0472">Membrane</keyword>
<gene>
    <name evidence="3" type="ORF">CDQ78_01630</name>
</gene>
<dbReference type="Pfam" id="PF11127">
    <property type="entry name" value="YgaP-like_TM"/>
    <property type="match status" value="1"/>
</dbReference>
<keyword evidence="1" id="KW-1133">Transmembrane helix</keyword>
<name>A0A855NH48_CAMHY</name>
<evidence type="ECO:0000259" key="2">
    <source>
        <dbReference type="Pfam" id="PF11127"/>
    </source>
</evidence>
<feature type="transmembrane region" description="Helical" evidence="1">
    <location>
        <begin position="7"/>
        <end position="23"/>
    </location>
</feature>
<keyword evidence="1" id="KW-0812">Transmembrane</keyword>
<organism evidence="3 4">
    <name type="scientific">Campylobacter hyointestinalis subsp. hyointestinalis</name>
    <dbReference type="NCBI Taxonomy" id="91352"/>
    <lineage>
        <taxon>Bacteria</taxon>
        <taxon>Pseudomonadati</taxon>
        <taxon>Campylobacterota</taxon>
        <taxon>Epsilonproteobacteria</taxon>
        <taxon>Campylobacterales</taxon>
        <taxon>Campylobacteraceae</taxon>
        <taxon>Campylobacter</taxon>
    </lineage>
</organism>
<feature type="domain" description="Inner membrane protein YgaP-like transmembrane" evidence="2">
    <location>
        <begin position="3"/>
        <end position="52"/>
    </location>
</feature>
<dbReference type="InterPro" id="IPR021309">
    <property type="entry name" value="YgaP-like_TM"/>
</dbReference>
<reference evidence="3 4" key="1">
    <citation type="submission" date="2017-06" db="EMBL/GenBank/DDBJ databases">
        <title>Updating the genomic taxonomy and epidemiology of Campylobacter hyointestinalis; discovery in New Zealand farmed ruminants.</title>
        <authorList>
            <person name="Wilkinson D.A."/>
            <person name="Fayaz A."/>
            <person name="Biggs P.J."/>
            <person name="Midwinter A.C."/>
        </authorList>
    </citation>
    <scope>NUCLEOTIDE SEQUENCE [LARGE SCALE GENOMIC DNA]</scope>
    <source>
        <strain evidence="3 4">S1614a</strain>
    </source>
</reference>
<comment type="caution">
    <text evidence="3">The sequence shown here is derived from an EMBL/GenBank/DDBJ whole genome shotgun (WGS) entry which is preliminary data.</text>
</comment>
<dbReference type="Proteomes" id="UP000239685">
    <property type="component" value="Unassembled WGS sequence"/>
</dbReference>
<evidence type="ECO:0000256" key="1">
    <source>
        <dbReference type="SAM" id="Phobius"/>
    </source>
</evidence>
<sequence length="83" mass="9885">MKNLDKTIRLFIAAVIFFIFGFVCQSWWWLIGLWPLLTAVYGCPIYKFMRKKVHKFENLNSASVTNNRFLMLQIYATKSKIIF</sequence>
<evidence type="ECO:0000313" key="3">
    <source>
        <dbReference type="EMBL" id="PPB73098.1"/>
    </source>
</evidence>
<dbReference type="AlphaFoldDB" id="A0A855NH48"/>
<protein>
    <recommendedName>
        <fullName evidence="2">Inner membrane protein YgaP-like transmembrane domain-containing protein</fullName>
    </recommendedName>
</protein>
<dbReference type="RefSeq" id="WP_104064027.1">
    <property type="nucleotide sequence ID" value="NZ_NIQH01000001.1"/>
</dbReference>